<organism evidence="1 2">
    <name type="scientific">Ideonella paludis</name>
    <dbReference type="NCBI Taxonomy" id="1233411"/>
    <lineage>
        <taxon>Bacteria</taxon>
        <taxon>Pseudomonadati</taxon>
        <taxon>Pseudomonadota</taxon>
        <taxon>Betaproteobacteria</taxon>
        <taxon>Burkholderiales</taxon>
        <taxon>Sphaerotilaceae</taxon>
        <taxon>Ideonella</taxon>
    </lineage>
</organism>
<evidence type="ECO:0000313" key="2">
    <source>
        <dbReference type="Proteomes" id="UP000672097"/>
    </source>
</evidence>
<evidence type="ECO:0000313" key="1">
    <source>
        <dbReference type="EMBL" id="MBQ0936305.1"/>
    </source>
</evidence>
<comment type="caution">
    <text evidence="1">The sequence shown here is derived from an EMBL/GenBank/DDBJ whole genome shotgun (WGS) entry which is preliminary data.</text>
</comment>
<dbReference type="Proteomes" id="UP000672097">
    <property type="component" value="Unassembled WGS sequence"/>
</dbReference>
<name>A0ABS5DYT2_9BURK</name>
<dbReference type="RefSeq" id="WP_210809652.1">
    <property type="nucleotide sequence ID" value="NZ_JAGQDG010000005.1"/>
</dbReference>
<dbReference type="EMBL" id="JAGQDG010000005">
    <property type="protein sequence ID" value="MBQ0936305.1"/>
    <property type="molecule type" value="Genomic_DNA"/>
</dbReference>
<sequence>MEYAAAAVADQIMRSNVLPEAVVRGALDELCGDEAGLKATSDQLRNEIEVGLGIRIEHSTNAVFDAVLQASAHKEWQLRQAALAQSTVGFRLMRRPSSVHLTNQQVSRCIEFGTAQQSALST</sequence>
<accession>A0ABS5DYT2</accession>
<gene>
    <name evidence="1" type="ORF">KAK11_13275</name>
</gene>
<keyword evidence="2" id="KW-1185">Reference proteome</keyword>
<protein>
    <submittedName>
        <fullName evidence="1">Uncharacterized protein</fullName>
    </submittedName>
</protein>
<proteinExistence type="predicted"/>
<reference evidence="1 2" key="1">
    <citation type="submission" date="2021-04" db="EMBL/GenBank/DDBJ databases">
        <title>The genome sequence of type strain Ideonella paludis KCTC 32238.</title>
        <authorList>
            <person name="Liu Y."/>
        </authorList>
    </citation>
    <scope>NUCLEOTIDE SEQUENCE [LARGE SCALE GENOMIC DNA]</scope>
    <source>
        <strain evidence="1 2">KCTC 32238</strain>
    </source>
</reference>